<keyword evidence="4" id="KW-0804">Transcription</keyword>
<dbReference type="InterPro" id="IPR045113">
    <property type="entry name" value="Rpb7-like"/>
</dbReference>
<dbReference type="FunFam" id="3.30.1490.120:FF:000001">
    <property type="entry name" value="DNA-directed RNA polymerase II subunit RPB7"/>
    <property type="match status" value="1"/>
</dbReference>
<name>A0A4U5PAV2_STECR</name>
<proteinExistence type="inferred from homology"/>
<keyword evidence="3" id="KW-0240">DNA-directed RNA polymerase</keyword>
<evidence type="ECO:0000256" key="2">
    <source>
        <dbReference type="ARBA" id="ARBA00009307"/>
    </source>
</evidence>
<organism evidence="6 7">
    <name type="scientific">Steinernema carpocapsae</name>
    <name type="common">Entomopathogenic nematode</name>
    <dbReference type="NCBI Taxonomy" id="34508"/>
    <lineage>
        <taxon>Eukaryota</taxon>
        <taxon>Metazoa</taxon>
        <taxon>Ecdysozoa</taxon>
        <taxon>Nematoda</taxon>
        <taxon>Chromadorea</taxon>
        <taxon>Rhabditida</taxon>
        <taxon>Tylenchina</taxon>
        <taxon>Panagrolaimomorpha</taxon>
        <taxon>Strongyloidoidea</taxon>
        <taxon>Steinernematidae</taxon>
        <taxon>Steinernema</taxon>
    </lineage>
</organism>
<dbReference type="GO" id="GO:0003697">
    <property type="term" value="F:single-stranded DNA binding"/>
    <property type="evidence" value="ECO:0007669"/>
    <property type="project" value="TreeGrafter"/>
</dbReference>
<reference evidence="6 7" key="1">
    <citation type="journal article" date="2015" name="Genome Biol.">
        <title>Comparative genomics of Steinernema reveals deeply conserved gene regulatory networks.</title>
        <authorList>
            <person name="Dillman A.R."/>
            <person name="Macchietto M."/>
            <person name="Porter C.F."/>
            <person name="Rogers A."/>
            <person name="Williams B."/>
            <person name="Antoshechkin I."/>
            <person name="Lee M.M."/>
            <person name="Goodwin Z."/>
            <person name="Lu X."/>
            <person name="Lewis E.E."/>
            <person name="Goodrich-Blair H."/>
            <person name="Stock S.P."/>
            <person name="Adams B.J."/>
            <person name="Sternberg P.W."/>
            <person name="Mortazavi A."/>
        </authorList>
    </citation>
    <scope>NUCLEOTIDE SEQUENCE [LARGE SCALE GENOMIC DNA]</scope>
    <source>
        <strain evidence="6 7">ALL</strain>
    </source>
</reference>
<gene>
    <name evidence="6" type="ORF">L596_007862</name>
</gene>
<dbReference type="AlphaFoldDB" id="A0A4U5PAV2"/>
<dbReference type="InterPro" id="IPR005576">
    <property type="entry name" value="Rpb7-like_N"/>
</dbReference>
<evidence type="ECO:0000256" key="1">
    <source>
        <dbReference type="ARBA" id="ARBA00004123"/>
    </source>
</evidence>
<dbReference type="GO" id="GO:0005665">
    <property type="term" value="C:RNA polymerase II, core complex"/>
    <property type="evidence" value="ECO:0007669"/>
    <property type="project" value="TreeGrafter"/>
</dbReference>
<dbReference type="SUPFAM" id="SSF88798">
    <property type="entry name" value="N-terminal, heterodimerisation domain of RBP7 (RpoE)"/>
    <property type="match status" value="1"/>
</dbReference>
<dbReference type="CDD" id="cd04329">
    <property type="entry name" value="RNAP_II_Rpb7_N"/>
    <property type="match status" value="1"/>
</dbReference>
<evidence type="ECO:0000259" key="5">
    <source>
        <dbReference type="Pfam" id="PF03876"/>
    </source>
</evidence>
<dbReference type="GO" id="GO:0003727">
    <property type="term" value="F:single-stranded RNA binding"/>
    <property type="evidence" value="ECO:0007669"/>
    <property type="project" value="TreeGrafter"/>
</dbReference>
<feature type="domain" description="RNA polymerase Rpb7-like N-terminal" evidence="5">
    <location>
        <begin position="44"/>
        <end position="96"/>
    </location>
</feature>
<dbReference type="STRING" id="34508.A0A4U5PAV2"/>
<dbReference type="EMBL" id="AZBU02000002">
    <property type="protein sequence ID" value="TKR93396.1"/>
    <property type="molecule type" value="Genomic_DNA"/>
</dbReference>
<dbReference type="GO" id="GO:0000932">
    <property type="term" value="C:P-body"/>
    <property type="evidence" value="ECO:0007669"/>
    <property type="project" value="TreeGrafter"/>
</dbReference>
<dbReference type="Pfam" id="PF03876">
    <property type="entry name" value="SHS2_Rpb7-N"/>
    <property type="match status" value="1"/>
</dbReference>
<reference evidence="6 7" key="2">
    <citation type="journal article" date="2019" name="G3 (Bethesda)">
        <title>Hybrid Assembly of the Genome of the Entomopathogenic Nematode Steinernema carpocapsae Identifies the X-Chromosome.</title>
        <authorList>
            <person name="Serra L."/>
            <person name="Macchietto M."/>
            <person name="Macias-Munoz A."/>
            <person name="McGill C.J."/>
            <person name="Rodriguez I.M."/>
            <person name="Rodriguez B."/>
            <person name="Murad R."/>
            <person name="Mortazavi A."/>
        </authorList>
    </citation>
    <scope>NUCLEOTIDE SEQUENCE [LARGE SCALE GENOMIC DNA]</scope>
    <source>
        <strain evidence="6 7">ALL</strain>
    </source>
</reference>
<comment type="similarity">
    <text evidence="2">Belongs to the eukaryotic RPB7/RPC8 RNA polymerase subunit family.</text>
</comment>
<dbReference type="GO" id="GO:0060213">
    <property type="term" value="P:positive regulation of nuclear-transcribed mRNA poly(A) tail shortening"/>
    <property type="evidence" value="ECO:0007669"/>
    <property type="project" value="TreeGrafter"/>
</dbReference>
<dbReference type="InterPro" id="IPR036898">
    <property type="entry name" value="RNA_pol_Rpb7-like_N_sf"/>
</dbReference>
<dbReference type="GO" id="GO:0045948">
    <property type="term" value="P:positive regulation of translational initiation"/>
    <property type="evidence" value="ECO:0007669"/>
    <property type="project" value="TreeGrafter"/>
</dbReference>
<dbReference type="GO" id="GO:0031369">
    <property type="term" value="F:translation initiation factor binding"/>
    <property type="evidence" value="ECO:0007669"/>
    <property type="project" value="TreeGrafter"/>
</dbReference>
<evidence type="ECO:0000256" key="3">
    <source>
        <dbReference type="ARBA" id="ARBA00022478"/>
    </source>
</evidence>
<protein>
    <recommendedName>
        <fullName evidence="5">RNA polymerase Rpb7-like N-terminal domain-containing protein</fullName>
    </recommendedName>
</protein>
<evidence type="ECO:0000313" key="6">
    <source>
        <dbReference type="EMBL" id="TKR93396.1"/>
    </source>
</evidence>
<dbReference type="PANTHER" id="PTHR12709:SF4">
    <property type="entry name" value="DNA-DIRECTED RNA POLYMERASE II SUBUNIT RPB7"/>
    <property type="match status" value="1"/>
</dbReference>
<keyword evidence="7" id="KW-1185">Reference proteome</keyword>
<dbReference type="GO" id="GO:0006367">
    <property type="term" value="P:transcription initiation at RNA polymerase II promoter"/>
    <property type="evidence" value="ECO:0007669"/>
    <property type="project" value="TreeGrafter"/>
</dbReference>
<comment type="subcellular location">
    <subcellularLocation>
        <location evidence="1">Nucleus</location>
    </subcellularLocation>
</comment>
<evidence type="ECO:0000313" key="7">
    <source>
        <dbReference type="Proteomes" id="UP000298663"/>
    </source>
</evidence>
<dbReference type="Proteomes" id="UP000298663">
    <property type="component" value="Unassembled WGS sequence"/>
</dbReference>
<accession>A0A4U5PAV2</accession>
<dbReference type="PANTHER" id="PTHR12709">
    <property type="entry name" value="DNA-DIRECTED RNA POLYMERASE II, III"/>
    <property type="match status" value="1"/>
</dbReference>
<dbReference type="Gene3D" id="3.30.1490.120">
    <property type="entry name" value="RNA polymerase Rpb7-like, N-terminal domain"/>
    <property type="match status" value="1"/>
</dbReference>
<evidence type="ECO:0000256" key="4">
    <source>
        <dbReference type="ARBA" id="ARBA00023163"/>
    </source>
</evidence>
<sequence>MGRFTYNARSHVPLILACALIQPSGTLYHSKRPRIMFFHLSLSHEICLHPKYFGPNLMETVKTKLFNEVEGTCSGKHGFIIAVTTIDNIGHGIIQPAVALSIVELLLCDFTRK</sequence>
<comment type="caution">
    <text evidence="6">The sequence shown here is derived from an EMBL/GenBank/DDBJ whole genome shotgun (WGS) entry which is preliminary data.</text>
</comment>
<dbReference type="OrthoDB" id="1162399at2759"/>